<sequence>MNTLMEEVKHDILEVEDEVQSTIIENNELNIGVQQEFRVRDCDEIVRSENGVFTLIDIRIK</sequence>
<evidence type="ECO:0000313" key="1">
    <source>
        <dbReference type="EMBL" id="KAH1073795.1"/>
    </source>
</evidence>
<dbReference type="AlphaFoldDB" id="A0A9D3V821"/>
<protein>
    <submittedName>
        <fullName evidence="1">Uncharacterized protein</fullName>
    </submittedName>
</protein>
<gene>
    <name evidence="1" type="ORF">J1N35_026123</name>
</gene>
<keyword evidence="2" id="KW-1185">Reference proteome</keyword>
<evidence type="ECO:0000313" key="2">
    <source>
        <dbReference type="Proteomes" id="UP000828251"/>
    </source>
</evidence>
<proteinExistence type="predicted"/>
<dbReference type="Proteomes" id="UP000828251">
    <property type="component" value="Unassembled WGS sequence"/>
</dbReference>
<accession>A0A9D3V821</accession>
<reference evidence="1 2" key="1">
    <citation type="journal article" date="2021" name="Plant Biotechnol. J.">
        <title>Multi-omics assisted identification of the key and species-specific regulatory components of drought-tolerant mechanisms in Gossypium stocksii.</title>
        <authorList>
            <person name="Yu D."/>
            <person name="Ke L."/>
            <person name="Zhang D."/>
            <person name="Wu Y."/>
            <person name="Sun Y."/>
            <person name="Mei J."/>
            <person name="Sun J."/>
            <person name="Sun Y."/>
        </authorList>
    </citation>
    <scope>NUCLEOTIDE SEQUENCE [LARGE SCALE GENOMIC DNA]</scope>
    <source>
        <strain evidence="2">cv. E1</strain>
        <tissue evidence="1">Leaf</tissue>
    </source>
</reference>
<feature type="non-terminal residue" evidence="1">
    <location>
        <position position="61"/>
    </location>
</feature>
<name>A0A9D3V821_9ROSI</name>
<dbReference type="EMBL" id="JAIQCV010000008">
    <property type="protein sequence ID" value="KAH1073795.1"/>
    <property type="molecule type" value="Genomic_DNA"/>
</dbReference>
<comment type="caution">
    <text evidence="1">The sequence shown here is derived from an EMBL/GenBank/DDBJ whole genome shotgun (WGS) entry which is preliminary data.</text>
</comment>
<organism evidence="1 2">
    <name type="scientific">Gossypium stocksii</name>
    <dbReference type="NCBI Taxonomy" id="47602"/>
    <lineage>
        <taxon>Eukaryota</taxon>
        <taxon>Viridiplantae</taxon>
        <taxon>Streptophyta</taxon>
        <taxon>Embryophyta</taxon>
        <taxon>Tracheophyta</taxon>
        <taxon>Spermatophyta</taxon>
        <taxon>Magnoliopsida</taxon>
        <taxon>eudicotyledons</taxon>
        <taxon>Gunneridae</taxon>
        <taxon>Pentapetalae</taxon>
        <taxon>rosids</taxon>
        <taxon>malvids</taxon>
        <taxon>Malvales</taxon>
        <taxon>Malvaceae</taxon>
        <taxon>Malvoideae</taxon>
        <taxon>Gossypium</taxon>
    </lineage>
</organism>